<dbReference type="EMBL" id="VWPH01000002">
    <property type="protein sequence ID" value="KAA5836891.1"/>
    <property type="molecule type" value="Genomic_DNA"/>
</dbReference>
<dbReference type="InterPro" id="IPR029032">
    <property type="entry name" value="AhpD-like"/>
</dbReference>
<evidence type="ECO:0000259" key="1">
    <source>
        <dbReference type="Pfam" id="PF02627"/>
    </source>
</evidence>
<reference evidence="2 3" key="1">
    <citation type="submission" date="2019-09" db="EMBL/GenBank/DDBJ databases">
        <title>Draft genome sequence of the thermophilic Saccharopolyspora hirsuta VKM Ac-666T.</title>
        <authorList>
            <person name="Lobastova T.G."/>
            <person name="Fokina V."/>
            <person name="Bragin E.Y."/>
            <person name="Shtratnikova V.Y."/>
            <person name="Starodumova I.P."/>
            <person name="Tarlachkov S.V."/>
            <person name="Donova M.V."/>
        </authorList>
    </citation>
    <scope>NUCLEOTIDE SEQUENCE [LARGE SCALE GENOMIC DNA]</scope>
    <source>
        <strain evidence="2 3">VKM Ac-666</strain>
    </source>
</reference>
<dbReference type="GO" id="GO:0051920">
    <property type="term" value="F:peroxiredoxin activity"/>
    <property type="evidence" value="ECO:0007669"/>
    <property type="project" value="InterPro"/>
</dbReference>
<dbReference type="InterPro" id="IPR010195">
    <property type="entry name" value="Uncharacterised_peroxidase-rel"/>
</dbReference>
<dbReference type="InterPro" id="IPR003779">
    <property type="entry name" value="CMD-like"/>
</dbReference>
<evidence type="ECO:0000313" key="2">
    <source>
        <dbReference type="EMBL" id="KAA5836891.1"/>
    </source>
</evidence>
<keyword evidence="3" id="KW-1185">Reference proteome</keyword>
<dbReference type="Pfam" id="PF02627">
    <property type="entry name" value="CMD"/>
    <property type="match status" value="1"/>
</dbReference>
<keyword evidence="2" id="KW-0575">Peroxidase</keyword>
<sequence>MSRATRAAPPGWAVWLPVIGRARARWKTTRGKPFNRTRMPMTTASSVRADAVLSVLRPDVRELTANVDAAVLRPAESALDRADRARIALRVALVNDQPDDELAAELDALVGDGAADVVRDTDRWDELSEAQQALLAHCELVALDPADVTVAEIGELRAQGFSTAQIVAAAQVVAATSFRIRLLRGLQLVAEPDTTPDAEPANTIAVGATADGCELPTPDEAFPQMRWVPWVEADSFDEALQHDPEALEACSALYNAIMTDPGELATAERELAALAASLRTGCELSSGVHGRRQVELSDDRVTSVALAEAGPAAVPDQRQRAIVDAAAALAPTPTALTSAHIGRLRAAGVSAEGIRDLIAVAAMTAWTNRLAMTLGNATTRDTDW</sequence>
<proteinExistence type="predicted"/>
<dbReference type="Proteomes" id="UP000323946">
    <property type="component" value="Unassembled WGS sequence"/>
</dbReference>
<keyword evidence="2" id="KW-0560">Oxidoreductase</keyword>
<name>A0A5M7CAY7_SACHI</name>
<feature type="domain" description="Carboxymuconolactone decarboxylase-like" evidence="1">
    <location>
        <begin position="244"/>
        <end position="317"/>
    </location>
</feature>
<dbReference type="OrthoDB" id="3667834at2"/>
<dbReference type="Gene3D" id="1.20.1290.10">
    <property type="entry name" value="AhpD-like"/>
    <property type="match status" value="2"/>
</dbReference>
<organism evidence="2 3">
    <name type="scientific">Saccharopolyspora hirsuta</name>
    <dbReference type="NCBI Taxonomy" id="1837"/>
    <lineage>
        <taxon>Bacteria</taxon>
        <taxon>Bacillati</taxon>
        <taxon>Actinomycetota</taxon>
        <taxon>Actinomycetes</taxon>
        <taxon>Pseudonocardiales</taxon>
        <taxon>Pseudonocardiaceae</taxon>
        <taxon>Saccharopolyspora</taxon>
    </lineage>
</organism>
<dbReference type="PANTHER" id="PTHR35446:SF2">
    <property type="entry name" value="CARBOXYMUCONOLACTONE DECARBOXYLASE-LIKE DOMAIN-CONTAINING PROTEIN"/>
    <property type="match status" value="1"/>
</dbReference>
<comment type="caution">
    <text evidence="2">The sequence shown here is derived from an EMBL/GenBank/DDBJ whole genome shotgun (WGS) entry which is preliminary data.</text>
</comment>
<dbReference type="AlphaFoldDB" id="A0A5M7CAY7"/>
<accession>A0A5M7CAY7</accession>
<dbReference type="SUPFAM" id="SSF69118">
    <property type="entry name" value="AhpD-like"/>
    <property type="match status" value="2"/>
</dbReference>
<dbReference type="NCBIfam" id="TIGR01926">
    <property type="entry name" value="peroxid_rel"/>
    <property type="match status" value="1"/>
</dbReference>
<evidence type="ECO:0000313" key="3">
    <source>
        <dbReference type="Proteomes" id="UP000323946"/>
    </source>
</evidence>
<gene>
    <name evidence="2" type="ORF">F1721_03350</name>
</gene>
<dbReference type="PANTHER" id="PTHR35446">
    <property type="entry name" value="SI:CH211-175M2.5"/>
    <property type="match status" value="1"/>
</dbReference>
<protein>
    <submittedName>
        <fullName evidence="2">Peroxidase-related enzyme</fullName>
    </submittedName>
</protein>